<sequence length="242" mass="26852">MSDVVIEQPGLQGSPVGWIEQFADLEKVNVIQEYDTGANCFQSCQCCVPSWRHKTFKITDENEQEILKGEDETEGIFCCCSSVILGCFGCGPSLTYEFKDQLEQRVLKLTHPIRCCGRTIEMSGPDGNVLAAVNKTFSICSALDFDIVDNDGETVFNVSGPSCLSCECGGITYNVRKDDNDVGEILVSWDGPCGCCCCGCCDCAMWKFEIKFQRDMDVYQKLMMVGSVFLIEVMAERMREGI</sequence>
<dbReference type="GO" id="GO:0005886">
    <property type="term" value="C:plasma membrane"/>
    <property type="evidence" value="ECO:0007669"/>
    <property type="project" value="TreeGrafter"/>
</dbReference>
<keyword evidence="4" id="KW-1185">Reference proteome</keyword>
<dbReference type="PANTHER" id="PTHR23248:SF9">
    <property type="entry name" value="PHOSPHOLIPID SCRAMBLASE"/>
    <property type="match status" value="1"/>
</dbReference>
<dbReference type="GO" id="GO:0017128">
    <property type="term" value="F:phospholipid scramblase activity"/>
    <property type="evidence" value="ECO:0007669"/>
    <property type="project" value="InterPro"/>
</dbReference>
<protein>
    <recommendedName>
        <fullName evidence="2">Phospholipid scramblase</fullName>
    </recommendedName>
</protein>
<reference evidence="3" key="1">
    <citation type="submission" date="2022-03" db="EMBL/GenBank/DDBJ databases">
        <authorList>
            <person name="Martin C."/>
        </authorList>
    </citation>
    <scope>NUCLEOTIDE SEQUENCE</scope>
</reference>
<dbReference type="Pfam" id="PF03803">
    <property type="entry name" value="Scramblase"/>
    <property type="match status" value="1"/>
</dbReference>
<name>A0A8J1T4I1_OWEFU</name>
<comment type="cofactor">
    <cofactor evidence="2">
        <name>Ca(2+)</name>
        <dbReference type="ChEBI" id="CHEBI:29108"/>
    </cofactor>
</comment>
<dbReference type="InterPro" id="IPR005552">
    <property type="entry name" value="Scramblase"/>
</dbReference>
<dbReference type="Proteomes" id="UP000749559">
    <property type="component" value="Unassembled WGS sequence"/>
</dbReference>
<organism evidence="3 4">
    <name type="scientific">Owenia fusiformis</name>
    <name type="common">Polychaete worm</name>
    <dbReference type="NCBI Taxonomy" id="6347"/>
    <lineage>
        <taxon>Eukaryota</taxon>
        <taxon>Metazoa</taxon>
        <taxon>Spiralia</taxon>
        <taxon>Lophotrochozoa</taxon>
        <taxon>Annelida</taxon>
        <taxon>Polychaeta</taxon>
        <taxon>Sedentaria</taxon>
        <taxon>Canalipalpata</taxon>
        <taxon>Sabellida</taxon>
        <taxon>Oweniida</taxon>
        <taxon>Oweniidae</taxon>
        <taxon>Owenia</taxon>
    </lineage>
</organism>
<comment type="similarity">
    <text evidence="1 2">Belongs to the phospholipid scramblase family.</text>
</comment>
<comment type="function">
    <text evidence="2">May mediate accelerated ATP-independent bidirectional transbilayer migration of phospholipids upon binding calcium ions that results in a loss of phospholipid asymmetry in the plasma membrane.</text>
</comment>
<evidence type="ECO:0000313" key="3">
    <source>
        <dbReference type="EMBL" id="CAH1785029.1"/>
    </source>
</evidence>
<evidence type="ECO:0000256" key="2">
    <source>
        <dbReference type="RuleBase" id="RU363116"/>
    </source>
</evidence>
<dbReference type="EMBL" id="CAIIXF020000005">
    <property type="protein sequence ID" value="CAH1785029.1"/>
    <property type="molecule type" value="Genomic_DNA"/>
</dbReference>
<accession>A0A8J1T4I1</accession>
<dbReference type="PANTHER" id="PTHR23248">
    <property type="entry name" value="PHOSPHOLIPID SCRAMBLASE-RELATED"/>
    <property type="match status" value="1"/>
</dbReference>
<keyword evidence="2" id="KW-0564">Palmitate</keyword>
<comment type="caution">
    <text evidence="3">The sequence shown here is derived from an EMBL/GenBank/DDBJ whole genome shotgun (WGS) entry which is preliminary data.</text>
</comment>
<evidence type="ECO:0000256" key="1">
    <source>
        <dbReference type="ARBA" id="ARBA00005350"/>
    </source>
</evidence>
<keyword evidence="2" id="KW-0449">Lipoprotein</keyword>
<keyword evidence="2" id="KW-0106">Calcium</keyword>
<dbReference type="AlphaFoldDB" id="A0A8J1T4I1"/>
<gene>
    <name evidence="3" type="ORF">OFUS_LOCUS11138</name>
</gene>
<dbReference type="OrthoDB" id="191150at2759"/>
<proteinExistence type="inferred from homology"/>
<evidence type="ECO:0000313" key="4">
    <source>
        <dbReference type="Proteomes" id="UP000749559"/>
    </source>
</evidence>